<feature type="compositionally biased region" description="Basic and acidic residues" evidence="1">
    <location>
        <begin position="42"/>
        <end position="58"/>
    </location>
</feature>
<feature type="non-terminal residue" evidence="2">
    <location>
        <position position="73"/>
    </location>
</feature>
<feature type="compositionally biased region" description="Basic and acidic residues" evidence="1">
    <location>
        <begin position="1"/>
        <end position="23"/>
    </location>
</feature>
<feature type="region of interest" description="Disordered" evidence="1">
    <location>
        <begin position="1"/>
        <end position="73"/>
    </location>
</feature>
<organism evidence="2 3">
    <name type="scientific">Rhodospira trueperi</name>
    <dbReference type="NCBI Taxonomy" id="69960"/>
    <lineage>
        <taxon>Bacteria</taxon>
        <taxon>Pseudomonadati</taxon>
        <taxon>Pseudomonadota</taxon>
        <taxon>Alphaproteobacteria</taxon>
        <taxon>Rhodospirillales</taxon>
        <taxon>Rhodospirillaceae</taxon>
        <taxon>Rhodospira</taxon>
    </lineage>
</organism>
<evidence type="ECO:0000256" key="1">
    <source>
        <dbReference type="SAM" id="MobiDB-lite"/>
    </source>
</evidence>
<accession>A0A1G7I947</accession>
<proteinExistence type="predicted"/>
<name>A0A1G7I947_9PROT</name>
<reference evidence="2 3" key="1">
    <citation type="submission" date="2016-10" db="EMBL/GenBank/DDBJ databases">
        <authorList>
            <person name="de Groot N.N."/>
        </authorList>
    </citation>
    <scope>NUCLEOTIDE SEQUENCE [LARGE SCALE GENOMIC DNA]</scope>
    <source>
        <strain evidence="2 3">ATCC 700224</strain>
    </source>
</reference>
<gene>
    <name evidence="2" type="ORF">SAMN05421720_13213</name>
</gene>
<evidence type="ECO:0000313" key="2">
    <source>
        <dbReference type="EMBL" id="SDF09212.1"/>
    </source>
</evidence>
<protein>
    <submittedName>
        <fullName evidence="2">Uncharacterized protein</fullName>
    </submittedName>
</protein>
<keyword evidence="3" id="KW-1185">Reference proteome</keyword>
<evidence type="ECO:0000313" key="3">
    <source>
        <dbReference type="Proteomes" id="UP000199412"/>
    </source>
</evidence>
<sequence>MPRAIRETLERRFPGGIRLEGDVKTNQTRRKRERPEMPGGQSRDHGQAGEQHAQRQDAFDPLARDQGVARIAE</sequence>
<dbReference type="Proteomes" id="UP000199412">
    <property type="component" value="Unassembled WGS sequence"/>
</dbReference>
<dbReference type="EMBL" id="FNAP01000032">
    <property type="protein sequence ID" value="SDF09212.1"/>
    <property type="molecule type" value="Genomic_DNA"/>
</dbReference>
<dbReference type="AlphaFoldDB" id="A0A1G7I947"/>